<name>A0ABU7LDH8_9NOCA</name>
<dbReference type="CDD" id="cd03214">
    <property type="entry name" value="ABC_Iron-Siderophores_B12_Hemin"/>
    <property type="match status" value="1"/>
</dbReference>
<reference evidence="4 5" key="1">
    <citation type="submission" date="2023-07" db="EMBL/GenBank/DDBJ databases">
        <authorList>
            <person name="Girao M."/>
            <person name="Carvalho M.F."/>
        </authorList>
    </citation>
    <scope>NUCLEOTIDE SEQUENCE [LARGE SCALE GENOMIC DNA]</scope>
    <source>
        <strain evidence="4 5">YIM65754</strain>
    </source>
</reference>
<dbReference type="Proteomes" id="UP001336020">
    <property type="component" value="Unassembled WGS sequence"/>
</dbReference>
<gene>
    <name evidence="4" type="ORF">Q7514_19030</name>
</gene>
<dbReference type="PROSITE" id="PS00211">
    <property type="entry name" value="ABC_TRANSPORTER_1"/>
    <property type="match status" value="1"/>
</dbReference>
<dbReference type="InterPro" id="IPR003593">
    <property type="entry name" value="AAA+_ATPase"/>
</dbReference>
<keyword evidence="1" id="KW-0547">Nucleotide-binding</keyword>
<dbReference type="PROSITE" id="PS50893">
    <property type="entry name" value="ABC_TRANSPORTER_2"/>
    <property type="match status" value="1"/>
</dbReference>
<dbReference type="EMBL" id="JAUTXY010000009">
    <property type="protein sequence ID" value="MEE2059616.1"/>
    <property type="molecule type" value="Genomic_DNA"/>
</dbReference>
<keyword evidence="5" id="KW-1185">Reference proteome</keyword>
<dbReference type="InterPro" id="IPR003439">
    <property type="entry name" value="ABC_transporter-like_ATP-bd"/>
</dbReference>
<dbReference type="Gene3D" id="3.40.50.300">
    <property type="entry name" value="P-loop containing nucleotide triphosphate hydrolases"/>
    <property type="match status" value="1"/>
</dbReference>
<dbReference type="SUPFAM" id="SSF52540">
    <property type="entry name" value="P-loop containing nucleoside triphosphate hydrolases"/>
    <property type="match status" value="1"/>
</dbReference>
<feature type="domain" description="ABC transporter" evidence="3">
    <location>
        <begin position="2"/>
        <end position="234"/>
    </location>
</feature>
<dbReference type="PANTHER" id="PTHR42794">
    <property type="entry name" value="HEMIN IMPORT ATP-BINDING PROTEIN HMUV"/>
    <property type="match status" value="1"/>
</dbReference>
<evidence type="ECO:0000313" key="4">
    <source>
        <dbReference type="EMBL" id="MEE2059616.1"/>
    </source>
</evidence>
<dbReference type="SMART" id="SM00382">
    <property type="entry name" value="AAA"/>
    <property type="match status" value="1"/>
</dbReference>
<dbReference type="GO" id="GO:0005524">
    <property type="term" value="F:ATP binding"/>
    <property type="evidence" value="ECO:0007669"/>
    <property type="project" value="UniProtKB-KW"/>
</dbReference>
<sequence length="251" mass="27101">MLRFENITVRAGGRVLVDDVSFDVAPGEVVALVGPNGSGKSTLLRTAYRALRPASGSVHLGGRDVWRSPVRFVGRTTGVVAQTTPSDFPLTVADVVLLGRAAHKGMFDADNETDAMLVIAALDAVDMSDHADRDFARLSGGERQRVLVAQALAGEPSVLLFDEPTNHLDLRHRLALMRVIRDRAQTALVALHDLDLAARFCDRIAVMSAGRLWGIGTPEEIVTPALLSEIYGVDAEILRHPRDDSPMVVPL</sequence>
<evidence type="ECO:0000259" key="3">
    <source>
        <dbReference type="PROSITE" id="PS50893"/>
    </source>
</evidence>
<dbReference type="InterPro" id="IPR017871">
    <property type="entry name" value="ABC_transporter-like_CS"/>
</dbReference>
<proteinExistence type="predicted"/>
<dbReference type="RefSeq" id="WP_330134840.1">
    <property type="nucleotide sequence ID" value="NZ_JAUTXY010000009.1"/>
</dbReference>
<protein>
    <submittedName>
        <fullName evidence="4">ABC transporter ATP-binding protein</fullName>
    </submittedName>
</protein>
<accession>A0ABU7LDH8</accession>
<dbReference type="PANTHER" id="PTHR42794:SF2">
    <property type="entry name" value="ABC TRANSPORTER ATP-BINDING PROTEIN"/>
    <property type="match status" value="1"/>
</dbReference>
<evidence type="ECO:0000256" key="2">
    <source>
        <dbReference type="ARBA" id="ARBA00022840"/>
    </source>
</evidence>
<dbReference type="InterPro" id="IPR027417">
    <property type="entry name" value="P-loop_NTPase"/>
</dbReference>
<evidence type="ECO:0000313" key="5">
    <source>
        <dbReference type="Proteomes" id="UP001336020"/>
    </source>
</evidence>
<dbReference type="Pfam" id="PF00005">
    <property type="entry name" value="ABC_tran"/>
    <property type="match status" value="1"/>
</dbReference>
<evidence type="ECO:0000256" key="1">
    <source>
        <dbReference type="ARBA" id="ARBA00022741"/>
    </source>
</evidence>
<keyword evidence="2 4" id="KW-0067">ATP-binding</keyword>
<comment type="caution">
    <text evidence="4">The sequence shown here is derived from an EMBL/GenBank/DDBJ whole genome shotgun (WGS) entry which is preliminary data.</text>
</comment>
<organism evidence="4 5">
    <name type="scientific">Rhodococcus artemisiae</name>
    <dbReference type="NCBI Taxonomy" id="714159"/>
    <lineage>
        <taxon>Bacteria</taxon>
        <taxon>Bacillati</taxon>
        <taxon>Actinomycetota</taxon>
        <taxon>Actinomycetes</taxon>
        <taxon>Mycobacteriales</taxon>
        <taxon>Nocardiaceae</taxon>
        <taxon>Rhodococcus</taxon>
    </lineage>
</organism>